<reference evidence="2" key="1">
    <citation type="submission" date="2021-06" db="EMBL/GenBank/DDBJ databases">
        <authorList>
            <person name="Kallberg Y."/>
            <person name="Tangrot J."/>
            <person name="Rosling A."/>
        </authorList>
    </citation>
    <scope>NUCLEOTIDE SEQUENCE</scope>
    <source>
        <strain evidence="2">MT106</strain>
    </source>
</reference>
<dbReference type="Proteomes" id="UP000789831">
    <property type="component" value="Unassembled WGS sequence"/>
</dbReference>
<keyword evidence="3" id="KW-1185">Reference proteome</keyword>
<keyword evidence="1" id="KW-1133">Transmembrane helix</keyword>
<organism evidence="2 3">
    <name type="scientific">Ambispora gerdemannii</name>
    <dbReference type="NCBI Taxonomy" id="144530"/>
    <lineage>
        <taxon>Eukaryota</taxon>
        <taxon>Fungi</taxon>
        <taxon>Fungi incertae sedis</taxon>
        <taxon>Mucoromycota</taxon>
        <taxon>Glomeromycotina</taxon>
        <taxon>Glomeromycetes</taxon>
        <taxon>Archaeosporales</taxon>
        <taxon>Ambisporaceae</taxon>
        <taxon>Ambispora</taxon>
    </lineage>
</organism>
<name>A0A9N9FZ91_9GLOM</name>
<dbReference type="OrthoDB" id="2444359at2759"/>
<keyword evidence="1" id="KW-0812">Transmembrane</keyword>
<evidence type="ECO:0000313" key="3">
    <source>
        <dbReference type="Proteomes" id="UP000789831"/>
    </source>
</evidence>
<dbReference type="EMBL" id="CAJVPL010001345">
    <property type="protein sequence ID" value="CAG8566329.1"/>
    <property type="molecule type" value="Genomic_DNA"/>
</dbReference>
<proteinExistence type="predicted"/>
<keyword evidence="1" id="KW-0472">Membrane</keyword>
<feature type="transmembrane region" description="Helical" evidence="1">
    <location>
        <begin position="269"/>
        <end position="287"/>
    </location>
</feature>
<protein>
    <submittedName>
        <fullName evidence="2">4801_t:CDS:1</fullName>
    </submittedName>
</protein>
<evidence type="ECO:0000256" key="1">
    <source>
        <dbReference type="SAM" id="Phobius"/>
    </source>
</evidence>
<evidence type="ECO:0000313" key="2">
    <source>
        <dbReference type="EMBL" id="CAG8566329.1"/>
    </source>
</evidence>
<sequence length="381" mass="43078">MKQVVEQVFDLVDSELRLQTNVVFQFEHQLVYAMKGEFLAQAVSTLSCGGALVAQITEQQTKPVLLFQAPNNAITLGIGELNKIIKNLARNAGVMNQQLFDKFKVLLRMEAGCQVQLPNGQVVNIFGPTKGFKCPETWQQSMIRQINTLVRYIRNDLGFKAPHILAIVLSLLLVSWSVIDLCNIYEECKIKDDLTEADKRECFELLNSVEAILIKICDELKFRFNVRLNELLKALVLETTKLISKIDRTNEEIKERIKILKEQEFNRTMALNIFAAVSGIIGMFTYMNWGSLSTSNRTVGIIGGGATTGGAIAMAISVNRLMQAQRKQEEVLNNMENLNAQLSDIQFYASGLEYEPSDHVVILRQFEGYLTSLQHFQTQFR</sequence>
<feature type="transmembrane region" description="Helical" evidence="1">
    <location>
        <begin position="164"/>
        <end position="185"/>
    </location>
</feature>
<accession>A0A9N9FZ91</accession>
<feature type="transmembrane region" description="Helical" evidence="1">
    <location>
        <begin position="299"/>
        <end position="318"/>
    </location>
</feature>
<comment type="caution">
    <text evidence="2">The sequence shown here is derived from an EMBL/GenBank/DDBJ whole genome shotgun (WGS) entry which is preliminary data.</text>
</comment>
<gene>
    <name evidence="2" type="ORF">AGERDE_LOCUS7410</name>
</gene>
<dbReference type="AlphaFoldDB" id="A0A9N9FZ91"/>